<evidence type="ECO:0000256" key="1">
    <source>
        <dbReference type="SAM" id="MobiDB-lite"/>
    </source>
</evidence>
<dbReference type="AlphaFoldDB" id="A0A6G1CEI4"/>
<keyword evidence="4" id="KW-1185">Reference proteome</keyword>
<evidence type="ECO:0000313" key="3">
    <source>
        <dbReference type="EMBL" id="KAF0898174.1"/>
    </source>
</evidence>
<dbReference type="Proteomes" id="UP000479710">
    <property type="component" value="Unassembled WGS sequence"/>
</dbReference>
<dbReference type="InterPro" id="IPR057670">
    <property type="entry name" value="SH3_retrovirus"/>
</dbReference>
<evidence type="ECO:0000259" key="2">
    <source>
        <dbReference type="Pfam" id="PF25597"/>
    </source>
</evidence>
<dbReference type="PANTHER" id="PTHR42648">
    <property type="entry name" value="TRANSPOSASE, PUTATIVE-RELATED"/>
    <property type="match status" value="1"/>
</dbReference>
<organism evidence="3 4">
    <name type="scientific">Oryza meyeriana var. granulata</name>
    <dbReference type="NCBI Taxonomy" id="110450"/>
    <lineage>
        <taxon>Eukaryota</taxon>
        <taxon>Viridiplantae</taxon>
        <taxon>Streptophyta</taxon>
        <taxon>Embryophyta</taxon>
        <taxon>Tracheophyta</taxon>
        <taxon>Spermatophyta</taxon>
        <taxon>Magnoliopsida</taxon>
        <taxon>Liliopsida</taxon>
        <taxon>Poales</taxon>
        <taxon>Poaceae</taxon>
        <taxon>BOP clade</taxon>
        <taxon>Oryzoideae</taxon>
        <taxon>Oryzeae</taxon>
        <taxon>Oryzinae</taxon>
        <taxon>Oryza</taxon>
        <taxon>Oryza meyeriana</taxon>
    </lineage>
</organism>
<protein>
    <recommendedName>
        <fullName evidence="2">Retroviral polymerase SH3-like domain-containing protein</fullName>
    </recommendedName>
</protein>
<accession>A0A6G1CEI4</accession>
<reference evidence="3 4" key="1">
    <citation type="submission" date="2019-11" db="EMBL/GenBank/DDBJ databases">
        <title>Whole genome sequence of Oryza granulata.</title>
        <authorList>
            <person name="Li W."/>
        </authorList>
    </citation>
    <scope>NUCLEOTIDE SEQUENCE [LARGE SCALE GENOMIC DNA]</scope>
    <source>
        <strain evidence="4">cv. Menghai</strain>
        <tissue evidence="3">Leaf</tissue>
    </source>
</reference>
<dbReference type="OrthoDB" id="787177at2759"/>
<dbReference type="PANTHER" id="PTHR42648:SF25">
    <property type="entry name" value="RNA-DIRECTED DNA POLYMERASE"/>
    <property type="match status" value="1"/>
</dbReference>
<proteinExistence type="predicted"/>
<gene>
    <name evidence="3" type="ORF">E2562_001819</name>
</gene>
<dbReference type="EMBL" id="SPHZ02000009">
    <property type="protein sequence ID" value="KAF0898174.1"/>
    <property type="molecule type" value="Genomic_DNA"/>
</dbReference>
<dbReference type="Pfam" id="PF25597">
    <property type="entry name" value="SH3_retrovirus"/>
    <property type="match status" value="1"/>
</dbReference>
<dbReference type="InterPro" id="IPR039537">
    <property type="entry name" value="Retrotran_Ty1/copia-like"/>
</dbReference>
<name>A0A6G1CEI4_9ORYZ</name>
<comment type="caution">
    <text evidence="3">The sequence shown here is derived from an EMBL/GenBank/DDBJ whole genome shotgun (WGS) entry which is preliminary data.</text>
</comment>
<evidence type="ECO:0000313" key="4">
    <source>
        <dbReference type="Proteomes" id="UP000479710"/>
    </source>
</evidence>
<feature type="region of interest" description="Disordered" evidence="1">
    <location>
        <begin position="1"/>
        <end position="24"/>
    </location>
</feature>
<sequence>MLTEGGGRYTPPPRRGARRVGGDDQASGSVVAAVYVLNRSPTKSLDGVMPYEAWHGRRPMVEHLRVFGCVGHVKTARPNLRKLDDRGTRMVFIGYEDGTKAYQMYDPVARRVYVSHNVVFDETAFWNWGNHGGDQEDNEDTYMEFSVENFTAPIHDGGTTDQATA</sequence>
<feature type="domain" description="Retroviral polymerase SH3-like" evidence="2">
    <location>
        <begin position="69"/>
        <end position="131"/>
    </location>
</feature>